<keyword evidence="2" id="KW-0472">Membrane</keyword>
<organism evidence="3 4">
    <name type="scientific">Stylosanthes scabra</name>
    <dbReference type="NCBI Taxonomy" id="79078"/>
    <lineage>
        <taxon>Eukaryota</taxon>
        <taxon>Viridiplantae</taxon>
        <taxon>Streptophyta</taxon>
        <taxon>Embryophyta</taxon>
        <taxon>Tracheophyta</taxon>
        <taxon>Spermatophyta</taxon>
        <taxon>Magnoliopsida</taxon>
        <taxon>eudicotyledons</taxon>
        <taxon>Gunneridae</taxon>
        <taxon>Pentapetalae</taxon>
        <taxon>rosids</taxon>
        <taxon>fabids</taxon>
        <taxon>Fabales</taxon>
        <taxon>Fabaceae</taxon>
        <taxon>Papilionoideae</taxon>
        <taxon>50 kb inversion clade</taxon>
        <taxon>dalbergioids sensu lato</taxon>
        <taxon>Dalbergieae</taxon>
        <taxon>Pterocarpus clade</taxon>
        <taxon>Stylosanthes</taxon>
    </lineage>
</organism>
<name>A0ABU6V096_9FABA</name>
<keyword evidence="2" id="KW-0812">Transmembrane</keyword>
<protein>
    <submittedName>
        <fullName evidence="3">Uncharacterized protein</fullName>
    </submittedName>
</protein>
<evidence type="ECO:0000313" key="3">
    <source>
        <dbReference type="EMBL" id="MED6165698.1"/>
    </source>
</evidence>
<comment type="caution">
    <text evidence="3">The sequence shown here is derived from an EMBL/GenBank/DDBJ whole genome shotgun (WGS) entry which is preliminary data.</text>
</comment>
<sequence length="451" mass="49994">MDDFRLFLQEQRVYQKQQATQMANLTEILAGLVVDDDEEEFLKMLEEISMKDDVGFEESEGSSSLVMGSRKTCLESQIYPFPLRTICQLQHPPPKITTEPATTFFFFCNPPNPPSSITTSNIRRTHQPLPSLTVGTPPSSSLSNHHHHLHQLRRALPSTIKPHRRSPNHSEPSPPISTEPPLRRCPHHHHHLRPPPFSTTITEAATFFFLSHSPSSIETTFGASPTTAEPTQPSLFLPLNTTFRKPPSPNHNHHHHQPHHHHRLLSLSSRATPLLSLTTTAESTSQHHQAFLNRRIYRPSLTHHHETTTLPLSKTTEPLTFHSHPPCSSSSPLSFSSVKLVIFIIRSQLGTSFAQNHLASVSPGELSVSLSTVFSTPPPIPIITGGILLSSIAGFFSFRMTRNAKTPTKGYASTVAGSTAGNLSQLLLCSCFRTRTVLSFKCGDAVLRAVL</sequence>
<feature type="compositionally biased region" description="Basic residues" evidence="1">
    <location>
        <begin position="251"/>
        <end position="264"/>
    </location>
</feature>
<dbReference type="EMBL" id="JASCZI010123922">
    <property type="protein sequence ID" value="MED6165698.1"/>
    <property type="molecule type" value="Genomic_DNA"/>
</dbReference>
<gene>
    <name evidence="3" type="ORF">PIB30_102109</name>
</gene>
<reference evidence="3 4" key="1">
    <citation type="journal article" date="2023" name="Plants (Basel)">
        <title>Bridging the Gap: Combining Genomics and Transcriptomics Approaches to Understand Stylosanthes scabra, an Orphan Legume from the Brazilian Caatinga.</title>
        <authorList>
            <person name="Ferreira-Neto J.R.C."/>
            <person name="da Silva M.D."/>
            <person name="Binneck E."/>
            <person name="de Melo N.F."/>
            <person name="da Silva R.H."/>
            <person name="de Melo A.L.T.M."/>
            <person name="Pandolfi V."/>
            <person name="Bustamante F.O."/>
            <person name="Brasileiro-Vidal A.C."/>
            <person name="Benko-Iseppon A.M."/>
        </authorList>
    </citation>
    <scope>NUCLEOTIDE SEQUENCE [LARGE SCALE GENOMIC DNA]</scope>
    <source>
        <tissue evidence="3">Leaves</tissue>
    </source>
</reference>
<feature type="compositionally biased region" description="Basic residues" evidence="1">
    <location>
        <begin position="144"/>
        <end position="153"/>
    </location>
</feature>
<accession>A0ABU6V096</accession>
<keyword evidence="4" id="KW-1185">Reference proteome</keyword>
<evidence type="ECO:0000256" key="2">
    <source>
        <dbReference type="SAM" id="Phobius"/>
    </source>
</evidence>
<feature type="region of interest" description="Disordered" evidence="1">
    <location>
        <begin position="127"/>
        <end position="195"/>
    </location>
</feature>
<keyword evidence="2" id="KW-1133">Transmembrane helix</keyword>
<feature type="non-terminal residue" evidence="3">
    <location>
        <position position="451"/>
    </location>
</feature>
<feature type="compositionally biased region" description="Basic residues" evidence="1">
    <location>
        <begin position="184"/>
        <end position="193"/>
    </location>
</feature>
<evidence type="ECO:0000313" key="4">
    <source>
        <dbReference type="Proteomes" id="UP001341840"/>
    </source>
</evidence>
<feature type="compositionally biased region" description="Polar residues" evidence="1">
    <location>
        <begin position="128"/>
        <end position="138"/>
    </location>
</feature>
<feature type="region of interest" description="Disordered" evidence="1">
    <location>
        <begin position="245"/>
        <end position="265"/>
    </location>
</feature>
<feature type="transmembrane region" description="Helical" evidence="2">
    <location>
        <begin position="380"/>
        <end position="398"/>
    </location>
</feature>
<evidence type="ECO:0000256" key="1">
    <source>
        <dbReference type="SAM" id="MobiDB-lite"/>
    </source>
</evidence>
<proteinExistence type="predicted"/>
<dbReference type="Proteomes" id="UP001341840">
    <property type="component" value="Unassembled WGS sequence"/>
</dbReference>